<protein>
    <submittedName>
        <fullName evidence="2">Uncharacterized protein</fullName>
    </submittedName>
</protein>
<feature type="region of interest" description="Disordered" evidence="1">
    <location>
        <begin position="336"/>
        <end position="371"/>
    </location>
</feature>
<evidence type="ECO:0000256" key="1">
    <source>
        <dbReference type="SAM" id="MobiDB-lite"/>
    </source>
</evidence>
<accession>A0A6C0HJV3</accession>
<evidence type="ECO:0000313" key="2">
    <source>
        <dbReference type="EMBL" id="QHT80769.1"/>
    </source>
</evidence>
<dbReference type="AlphaFoldDB" id="A0A6C0HJV3"/>
<reference evidence="2" key="1">
    <citation type="journal article" date="2020" name="Nature">
        <title>Giant virus diversity and host interactions through global metagenomics.</title>
        <authorList>
            <person name="Schulz F."/>
            <person name="Roux S."/>
            <person name="Paez-Espino D."/>
            <person name="Jungbluth S."/>
            <person name="Walsh D.A."/>
            <person name="Denef V.J."/>
            <person name="McMahon K.D."/>
            <person name="Konstantinidis K.T."/>
            <person name="Eloe-Fadrosh E.A."/>
            <person name="Kyrpides N.C."/>
            <person name="Woyke T."/>
        </authorList>
    </citation>
    <scope>NUCLEOTIDE SEQUENCE</scope>
    <source>
        <strain evidence="2">GVMAG-M-3300023184-121</strain>
    </source>
</reference>
<proteinExistence type="predicted"/>
<feature type="compositionally biased region" description="Basic and acidic residues" evidence="1">
    <location>
        <begin position="344"/>
        <end position="356"/>
    </location>
</feature>
<organism evidence="2">
    <name type="scientific">viral metagenome</name>
    <dbReference type="NCBI Taxonomy" id="1070528"/>
    <lineage>
        <taxon>unclassified sequences</taxon>
        <taxon>metagenomes</taxon>
        <taxon>organismal metagenomes</taxon>
    </lineage>
</organism>
<name>A0A6C0HJV3_9ZZZZ</name>
<feature type="compositionally biased region" description="Basic residues" evidence="1">
    <location>
        <begin position="357"/>
        <end position="371"/>
    </location>
</feature>
<dbReference type="EMBL" id="MN739974">
    <property type="protein sequence ID" value="QHT80769.1"/>
    <property type="molecule type" value="Genomic_DNA"/>
</dbReference>
<sequence length="371" mass="43316">MEFIQWMYRTIQEAIKYTIDGLISTKTHLGIEYGIIGRPRSEIIKKTYDWGRKKPLYDAHNLSIIGGCISSIVKKYLNVMDNNNKTSDIDMVLCPDASMGLFLISSECIRTFITKLAETLQKKYEIEKYRPDVDISIQYTISKSKDREEARGFKHIRFFFTGESKTAHELCDLAIHDGTSSQLYDLYYQPNNTIRSIAEDPIYCAPHNTCIVEGIRIPRIEPFIIQQLFTFGNVLLHLSDMTRYDIKPGEKNMIRVLDFYSILNVHKEDASFNQKLSALLFVANNVHTLIAHIYNYICMNYHIIFRHIQLPMHERSVSVMKELHRKMRTEYGINCGMINNNSKKGGDYKPLRGDSKRSRRKSKRMNRTRKR</sequence>